<evidence type="ECO:0000313" key="3">
    <source>
        <dbReference type="Proteomes" id="UP001190926"/>
    </source>
</evidence>
<feature type="compositionally biased region" description="Basic and acidic residues" evidence="1">
    <location>
        <begin position="32"/>
        <end position="43"/>
    </location>
</feature>
<protein>
    <submittedName>
        <fullName evidence="2">Uncharacterized protein</fullName>
    </submittedName>
</protein>
<evidence type="ECO:0000313" key="2">
    <source>
        <dbReference type="EMBL" id="KAH6826605.1"/>
    </source>
</evidence>
<evidence type="ECO:0000256" key="1">
    <source>
        <dbReference type="SAM" id="MobiDB-lite"/>
    </source>
</evidence>
<proteinExistence type="predicted"/>
<feature type="compositionally biased region" description="Basic and acidic residues" evidence="1">
    <location>
        <begin position="1"/>
        <end position="11"/>
    </location>
</feature>
<reference evidence="2 3" key="1">
    <citation type="journal article" date="2021" name="Nat. Commun.">
        <title>Incipient diploidization of the medicinal plant Perilla within 10,000 years.</title>
        <authorList>
            <person name="Zhang Y."/>
            <person name="Shen Q."/>
            <person name="Leng L."/>
            <person name="Zhang D."/>
            <person name="Chen S."/>
            <person name="Shi Y."/>
            <person name="Ning Z."/>
            <person name="Chen S."/>
        </authorList>
    </citation>
    <scope>NUCLEOTIDE SEQUENCE [LARGE SCALE GENOMIC DNA]</scope>
    <source>
        <strain evidence="3">cv. PC099</strain>
    </source>
</reference>
<accession>A0AAD4J4N9</accession>
<dbReference type="Proteomes" id="UP001190926">
    <property type="component" value="Unassembled WGS sequence"/>
</dbReference>
<dbReference type="AlphaFoldDB" id="A0AAD4J4N9"/>
<gene>
    <name evidence="2" type="ORF">C2S53_017132</name>
</gene>
<organism evidence="2 3">
    <name type="scientific">Perilla frutescens var. hirtella</name>
    <name type="common">Perilla citriodora</name>
    <name type="synonym">Perilla setoyensis</name>
    <dbReference type="NCBI Taxonomy" id="608512"/>
    <lineage>
        <taxon>Eukaryota</taxon>
        <taxon>Viridiplantae</taxon>
        <taxon>Streptophyta</taxon>
        <taxon>Embryophyta</taxon>
        <taxon>Tracheophyta</taxon>
        <taxon>Spermatophyta</taxon>
        <taxon>Magnoliopsida</taxon>
        <taxon>eudicotyledons</taxon>
        <taxon>Gunneridae</taxon>
        <taxon>Pentapetalae</taxon>
        <taxon>asterids</taxon>
        <taxon>lamiids</taxon>
        <taxon>Lamiales</taxon>
        <taxon>Lamiaceae</taxon>
        <taxon>Nepetoideae</taxon>
        <taxon>Elsholtzieae</taxon>
        <taxon>Perilla</taxon>
    </lineage>
</organism>
<feature type="compositionally biased region" description="Basic and acidic residues" evidence="1">
    <location>
        <begin position="54"/>
        <end position="76"/>
    </location>
</feature>
<feature type="compositionally biased region" description="Low complexity" evidence="1">
    <location>
        <begin position="22"/>
        <end position="31"/>
    </location>
</feature>
<keyword evidence="3" id="KW-1185">Reference proteome</keyword>
<feature type="region of interest" description="Disordered" evidence="1">
    <location>
        <begin position="1"/>
        <end position="94"/>
    </location>
</feature>
<dbReference type="EMBL" id="SDAM02000165">
    <property type="protein sequence ID" value="KAH6826605.1"/>
    <property type="molecule type" value="Genomic_DNA"/>
</dbReference>
<sequence length="94" mass="10149">MQPQEENHPAEEATLLPETRALDAGGDAALDPDSHADLQHDEDQPCNVNAPPREGLRPPAEERDFAGEGVGERRDADDGDYYVENGGILGVEEV</sequence>
<name>A0AAD4J4N9_PERFH</name>
<comment type="caution">
    <text evidence="2">The sequence shown here is derived from an EMBL/GenBank/DDBJ whole genome shotgun (WGS) entry which is preliminary data.</text>
</comment>